<dbReference type="Gene3D" id="3.90.180.10">
    <property type="entry name" value="Medium-chain alcohol dehydrogenases, catalytic domain"/>
    <property type="match status" value="1"/>
</dbReference>
<dbReference type="InterPro" id="IPR051603">
    <property type="entry name" value="Zinc-ADH_QOR/CCCR"/>
</dbReference>
<protein>
    <submittedName>
        <fullName evidence="3">Alcohol dehydrogenase</fullName>
        <ecNumber evidence="3">1.1.1.1</ecNumber>
    </submittedName>
</protein>
<dbReference type="EC" id="1.1.1.1" evidence="3"/>
<dbReference type="Pfam" id="PF00107">
    <property type="entry name" value="ADH_zinc_N"/>
    <property type="match status" value="1"/>
</dbReference>
<reference evidence="3 4" key="1">
    <citation type="submission" date="2017-06" db="EMBL/GenBank/DDBJ databases">
        <authorList>
            <consortium name="Pathogen Informatics"/>
        </authorList>
    </citation>
    <scope>NUCLEOTIDE SEQUENCE [LARGE SCALE GENOMIC DNA]</scope>
    <source>
        <strain evidence="3 4">NCTC13039</strain>
    </source>
</reference>
<dbReference type="InterPro" id="IPR011032">
    <property type="entry name" value="GroES-like_sf"/>
</dbReference>
<dbReference type="Pfam" id="PF08240">
    <property type="entry name" value="ADH_N"/>
    <property type="match status" value="1"/>
</dbReference>
<dbReference type="InterPro" id="IPR013149">
    <property type="entry name" value="ADH-like_C"/>
</dbReference>
<dbReference type="PANTHER" id="PTHR44154">
    <property type="entry name" value="QUINONE OXIDOREDUCTASE"/>
    <property type="match status" value="1"/>
</dbReference>
<dbReference type="EMBL" id="LT906453">
    <property type="protein sequence ID" value="SNV22439.1"/>
    <property type="molecule type" value="Genomic_DNA"/>
</dbReference>
<organism evidence="3 4">
    <name type="scientific">Dermatophilus congolensis</name>
    <dbReference type="NCBI Taxonomy" id="1863"/>
    <lineage>
        <taxon>Bacteria</taxon>
        <taxon>Bacillati</taxon>
        <taxon>Actinomycetota</taxon>
        <taxon>Actinomycetes</taxon>
        <taxon>Micrococcales</taxon>
        <taxon>Dermatophilaceae</taxon>
        <taxon>Dermatophilus</taxon>
    </lineage>
</organism>
<dbReference type="Proteomes" id="UP000242637">
    <property type="component" value="Chromosome 1"/>
</dbReference>
<dbReference type="InterPro" id="IPR036291">
    <property type="entry name" value="NAD(P)-bd_dom_sf"/>
</dbReference>
<feature type="domain" description="Enoyl reductase (ER)" evidence="2">
    <location>
        <begin position="7"/>
        <end position="314"/>
    </location>
</feature>
<dbReference type="KEGG" id="dco:SAMEA4475696_1525"/>
<gene>
    <name evidence="3" type="primary">adhT</name>
    <name evidence="3" type="ORF">SAMEA4475696_01525</name>
</gene>
<sequence length="316" mass="33050">MSQNPESPLDGLEIVDVPVPEPRPGWVSVDVRASSVNPHDLWTLRGVGHPADRVPMTLGCEAAGVTSQGREVLLAPVMGDADAGGGDVTMDPRRHILSERVDGGLAQKVVVPSENLIDKPDWLSFEQAGVLAVAWGTAYRMLFTRARLRPGQRVLVQGSSGGVSSAAIALAVAAGCKVYATGRTTHKREFAASLGAHGVFESGARLPERVDVVVDTVGAATWKHSVMSVEAGGTIVTCGNTSGDPTPALMTHIFYRQLSVIGSTGCTPAELRGLLSMMEATGVRPVVDAVVPLEDVRDAFARLDAGDVCGKIAVTV</sequence>
<dbReference type="SMART" id="SM00829">
    <property type="entry name" value="PKS_ER"/>
    <property type="match status" value="1"/>
</dbReference>
<evidence type="ECO:0000259" key="2">
    <source>
        <dbReference type="SMART" id="SM00829"/>
    </source>
</evidence>
<dbReference type="SUPFAM" id="SSF51735">
    <property type="entry name" value="NAD(P)-binding Rossmann-fold domains"/>
    <property type="match status" value="1"/>
</dbReference>
<dbReference type="STRING" id="1121387.GCA_000429885_02191"/>
<dbReference type="Gene3D" id="3.40.50.720">
    <property type="entry name" value="NAD(P)-binding Rossmann-like Domain"/>
    <property type="match status" value="1"/>
</dbReference>
<dbReference type="GO" id="GO:0004022">
    <property type="term" value="F:alcohol dehydrogenase (NAD+) activity"/>
    <property type="evidence" value="ECO:0007669"/>
    <property type="project" value="UniProtKB-EC"/>
</dbReference>
<dbReference type="InterPro" id="IPR020843">
    <property type="entry name" value="ER"/>
</dbReference>
<name>A0A239VKV4_9MICO</name>
<proteinExistence type="predicted"/>
<dbReference type="InterPro" id="IPR013154">
    <property type="entry name" value="ADH-like_N"/>
</dbReference>
<keyword evidence="1" id="KW-0521">NADP</keyword>
<dbReference type="SUPFAM" id="SSF50129">
    <property type="entry name" value="GroES-like"/>
    <property type="match status" value="1"/>
</dbReference>
<keyword evidence="4" id="KW-1185">Reference proteome</keyword>
<evidence type="ECO:0000256" key="1">
    <source>
        <dbReference type="ARBA" id="ARBA00022857"/>
    </source>
</evidence>
<keyword evidence="3" id="KW-0560">Oxidoreductase</keyword>
<evidence type="ECO:0000313" key="3">
    <source>
        <dbReference type="EMBL" id="SNV22439.1"/>
    </source>
</evidence>
<accession>A0A239VKV4</accession>
<dbReference type="AlphaFoldDB" id="A0A239VKV4"/>
<evidence type="ECO:0000313" key="4">
    <source>
        <dbReference type="Proteomes" id="UP000242637"/>
    </source>
</evidence>
<dbReference type="PANTHER" id="PTHR44154:SF1">
    <property type="entry name" value="QUINONE OXIDOREDUCTASE"/>
    <property type="match status" value="1"/>
</dbReference>